<keyword evidence="1" id="KW-0813">Transport</keyword>
<feature type="domain" description="ABC transporter" evidence="6">
    <location>
        <begin position="3"/>
        <end position="228"/>
    </location>
</feature>
<dbReference type="InterPro" id="IPR027417">
    <property type="entry name" value="P-loop_NTPase"/>
</dbReference>
<gene>
    <name evidence="7" type="ORF">FM042_04745</name>
</gene>
<evidence type="ECO:0000256" key="2">
    <source>
        <dbReference type="ARBA" id="ARBA00022741"/>
    </source>
</evidence>
<dbReference type="InterPro" id="IPR017871">
    <property type="entry name" value="ABC_transporter-like_CS"/>
</dbReference>
<dbReference type="PROSITE" id="PS00211">
    <property type="entry name" value="ABC_TRANSPORTER_1"/>
    <property type="match status" value="1"/>
</dbReference>
<dbReference type="Pfam" id="PF00005">
    <property type="entry name" value="ABC_tran"/>
    <property type="match status" value="1"/>
</dbReference>
<evidence type="ECO:0000259" key="6">
    <source>
        <dbReference type="PROSITE" id="PS50893"/>
    </source>
</evidence>
<dbReference type="Gene3D" id="3.40.50.300">
    <property type="entry name" value="P-loop containing nucleotide triphosphate hydrolases"/>
    <property type="match status" value="1"/>
</dbReference>
<dbReference type="SUPFAM" id="SSF52540">
    <property type="entry name" value="P-loop containing nucleoside triphosphate hydrolases"/>
    <property type="match status" value="1"/>
</dbReference>
<dbReference type="Proteomes" id="UP000320359">
    <property type="component" value="Unassembled WGS sequence"/>
</dbReference>
<dbReference type="GO" id="GO:0005524">
    <property type="term" value="F:ATP binding"/>
    <property type="evidence" value="ECO:0007669"/>
    <property type="project" value="UniProtKB-KW"/>
</dbReference>
<name>A0A552X5A0_9GAMM</name>
<dbReference type="AlphaFoldDB" id="A0A552X5A0"/>
<sequence length="283" mass="30799">MSLQLNQVSFRYDDAPLFDGLSTQLPQGQLIGILGENGSGKSTLLKLIAGIEPVQQGQIRWQGTAVHQWSPEQRARTLGYLGQGVVPAWSMWVEDVVKLARVKHSEQAVTDAMARTDCLHLAKRKVTELSAGELQRVLLARVLVGAPKLLLADEPTAGLDPRHQEQVMQLLHGHAQSGATVLVVMHDLVAARQWCDHVLVLATRRASMEPVIQDNSAELVAHAHGTKFATRDKGSEVVTSEKGSEIVTSEKGSEIVAQGNSREILTPQFIADVFGVNIPLSHQ</sequence>
<dbReference type="PANTHER" id="PTHR42794:SF1">
    <property type="entry name" value="HEMIN IMPORT ATP-BINDING PROTEIN HMUV"/>
    <property type="match status" value="1"/>
</dbReference>
<keyword evidence="2" id="KW-0547">Nucleotide-binding</keyword>
<dbReference type="SMART" id="SM00382">
    <property type="entry name" value="AAA"/>
    <property type="match status" value="1"/>
</dbReference>
<comment type="function">
    <text evidence="5">Part of the ABC transporter complex HmuTUV involved in hemin import. Responsible for energy coupling to the transport system.</text>
</comment>
<organism evidence="7 8">
    <name type="scientific">Aliidiomarina halalkaliphila</name>
    <dbReference type="NCBI Taxonomy" id="2593535"/>
    <lineage>
        <taxon>Bacteria</taxon>
        <taxon>Pseudomonadati</taxon>
        <taxon>Pseudomonadota</taxon>
        <taxon>Gammaproteobacteria</taxon>
        <taxon>Alteromonadales</taxon>
        <taxon>Idiomarinaceae</taxon>
        <taxon>Aliidiomarina</taxon>
    </lineage>
</organism>
<evidence type="ECO:0000313" key="8">
    <source>
        <dbReference type="Proteomes" id="UP000320359"/>
    </source>
</evidence>
<dbReference type="RefSeq" id="WP_143234823.1">
    <property type="nucleotide sequence ID" value="NZ_VJWL01000001.1"/>
</dbReference>
<accession>A0A552X5A0</accession>
<evidence type="ECO:0000256" key="4">
    <source>
        <dbReference type="ARBA" id="ARBA00022967"/>
    </source>
</evidence>
<keyword evidence="8" id="KW-1185">Reference proteome</keyword>
<evidence type="ECO:0000256" key="3">
    <source>
        <dbReference type="ARBA" id="ARBA00022840"/>
    </source>
</evidence>
<dbReference type="OrthoDB" id="5292475at2"/>
<dbReference type="PANTHER" id="PTHR42794">
    <property type="entry name" value="HEMIN IMPORT ATP-BINDING PROTEIN HMUV"/>
    <property type="match status" value="1"/>
</dbReference>
<evidence type="ECO:0000313" key="7">
    <source>
        <dbReference type="EMBL" id="TRW50146.1"/>
    </source>
</evidence>
<comment type="caution">
    <text evidence="7">The sequence shown here is derived from an EMBL/GenBank/DDBJ whole genome shotgun (WGS) entry which is preliminary data.</text>
</comment>
<proteinExistence type="predicted"/>
<dbReference type="CDD" id="cd03214">
    <property type="entry name" value="ABC_Iron-Siderophores_B12_Hemin"/>
    <property type="match status" value="1"/>
</dbReference>
<dbReference type="InterPro" id="IPR003439">
    <property type="entry name" value="ABC_transporter-like_ATP-bd"/>
</dbReference>
<protein>
    <submittedName>
        <fullName evidence="7">ABC transporter ATP-binding protein</fullName>
    </submittedName>
</protein>
<dbReference type="InterPro" id="IPR003593">
    <property type="entry name" value="AAA+_ATPase"/>
</dbReference>
<keyword evidence="3 7" id="KW-0067">ATP-binding</keyword>
<dbReference type="EMBL" id="VJWL01000001">
    <property type="protein sequence ID" value="TRW50146.1"/>
    <property type="molecule type" value="Genomic_DNA"/>
</dbReference>
<reference evidence="7 8" key="1">
    <citation type="submission" date="2019-07" db="EMBL/GenBank/DDBJ databases">
        <authorList>
            <person name="Yang M."/>
            <person name="Zhao D."/>
            <person name="Xiang H."/>
        </authorList>
    </citation>
    <scope>NUCLEOTIDE SEQUENCE [LARGE SCALE GENOMIC DNA]</scope>
    <source>
        <strain evidence="7 8">IM1326</strain>
    </source>
</reference>
<evidence type="ECO:0000256" key="5">
    <source>
        <dbReference type="ARBA" id="ARBA00037066"/>
    </source>
</evidence>
<keyword evidence="4" id="KW-1278">Translocase</keyword>
<dbReference type="PROSITE" id="PS50893">
    <property type="entry name" value="ABC_TRANSPORTER_2"/>
    <property type="match status" value="1"/>
</dbReference>
<dbReference type="GO" id="GO:0016887">
    <property type="term" value="F:ATP hydrolysis activity"/>
    <property type="evidence" value="ECO:0007669"/>
    <property type="project" value="InterPro"/>
</dbReference>
<evidence type="ECO:0000256" key="1">
    <source>
        <dbReference type="ARBA" id="ARBA00022448"/>
    </source>
</evidence>